<comment type="caution">
    <text evidence="1">The sequence shown here is derived from an EMBL/GenBank/DDBJ whole genome shotgun (WGS) entry which is preliminary data.</text>
</comment>
<evidence type="ECO:0000313" key="1">
    <source>
        <dbReference type="EMBL" id="CAL1279923.1"/>
    </source>
</evidence>
<organism evidence="1 2">
    <name type="scientific">Larinioides sclopetarius</name>
    <dbReference type="NCBI Taxonomy" id="280406"/>
    <lineage>
        <taxon>Eukaryota</taxon>
        <taxon>Metazoa</taxon>
        <taxon>Ecdysozoa</taxon>
        <taxon>Arthropoda</taxon>
        <taxon>Chelicerata</taxon>
        <taxon>Arachnida</taxon>
        <taxon>Araneae</taxon>
        <taxon>Araneomorphae</taxon>
        <taxon>Entelegynae</taxon>
        <taxon>Araneoidea</taxon>
        <taxon>Araneidae</taxon>
        <taxon>Larinioides</taxon>
    </lineage>
</organism>
<proteinExistence type="predicted"/>
<sequence length="163" mass="19255">MEPAPYVSEAERTRRILIERYMRLNHNYIYDSGCEKYPWLDDLAKNRYNADVNVNNWIEERHDLNYMRQKTQALNNFDHVYETEYMYRFGKNADKGTIPTIVPNSRVAQSFPGHQPQLDLPQLKKVCDSYETTARVAFQDPRVVTTRKPEVQCSFCRPKASRA</sequence>
<keyword evidence="2" id="KW-1185">Reference proteome</keyword>
<dbReference type="AlphaFoldDB" id="A0AAV2A7J0"/>
<reference evidence="1 2" key="1">
    <citation type="submission" date="2024-04" db="EMBL/GenBank/DDBJ databases">
        <authorList>
            <person name="Rising A."/>
            <person name="Reimegard J."/>
            <person name="Sonavane S."/>
            <person name="Akerstrom W."/>
            <person name="Nylinder S."/>
            <person name="Hedman E."/>
            <person name="Kallberg Y."/>
        </authorList>
    </citation>
    <scope>NUCLEOTIDE SEQUENCE [LARGE SCALE GENOMIC DNA]</scope>
</reference>
<name>A0AAV2A7J0_9ARAC</name>
<dbReference type="EMBL" id="CAXIEN010000126">
    <property type="protein sequence ID" value="CAL1279923.1"/>
    <property type="molecule type" value="Genomic_DNA"/>
</dbReference>
<accession>A0AAV2A7J0</accession>
<gene>
    <name evidence="1" type="ORF">LARSCL_LOCUS10675</name>
</gene>
<dbReference type="InterPro" id="IPR009524">
    <property type="entry name" value="CFAP68"/>
</dbReference>
<evidence type="ECO:0000313" key="2">
    <source>
        <dbReference type="Proteomes" id="UP001497382"/>
    </source>
</evidence>
<protein>
    <submittedName>
        <fullName evidence="1">Uncharacterized protein</fullName>
    </submittedName>
</protein>
<dbReference type="Proteomes" id="UP001497382">
    <property type="component" value="Unassembled WGS sequence"/>
</dbReference>
<dbReference type="GO" id="GO:0005634">
    <property type="term" value="C:nucleus"/>
    <property type="evidence" value="ECO:0007669"/>
    <property type="project" value="InterPro"/>
</dbReference>
<dbReference type="Pfam" id="PF06608">
    <property type="entry name" value="CFAP68"/>
    <property type="match status" value="1"/>
</dbReference>
<dbReference type="GO" id="GO:0030317">
    <property type="term" value="P:flagellated sperm motility"/>
    <property type="evidence" value="ECO:0007669"/>
    <property type="project" value="InterPro"/>
</dbReference>